<evidence type="ECO:0000313" key="2">
    <source>
        <dbReference type="Proteomes" id="UP000005512"/>
    </source>
</evidence>
<organism evidence="1 2">
    <name type="scientific">Providencia rustigianii DSM 4541</name>
    <dbReference type="NCBI Taxonomy" id="500637"/>
    <lineage>
        <taxon>Bacteria</taxon>
        <taxon>Pseudomonadati</taxon>
        <taxon>Pseudomonadota</taxon>
        <taxon>Gammaproteobacteria</taxon>
        <taxon>Enterobacterales</taxon>
        <taxon>Morganellaceae</taxon>
        <taxon>Providencia</taxon>
    </lineage>
</organism>
<gene>
    <name evidence="1" type="ORF">PROVRUST_07843</name>
</gene>
<sequence>MGYQKVGITSGLSIQQISAEVSKNIQFLSFYPQRFYLKPCAVQKTGKIWVNSSLLTY</sequence>
<proteinExistence type="predicted"/>
<dbReference type="STRING" id="500637.PROVRUST_07843"/>
<dbReference type="AlphaFoldDB" id="D1P6P1"/>
<reference evidence="1" key="1">
    <citation type="submission" date="2009-12" db="EMBL/GenBank/DDBJ databases">
        <authorList>
            <person name="Weinstock G."/>
            <person name="Sodergren E."/>
            <person name="Clifton S."/>
            <person name="Fulton L."/>
            <person name="Fulton B."/>
            <person name="Courtney L."/>
            <person name="Fronick C."/>
            <person name="Harrison M."/>
            <person name="Strong C."/>
            <person name="Farmer C."/>
            <person name="Delahaunty K."/>
            <person name="Markovic C."/>
            <person name="Hall O."/>
            <person name="Minx P."/>
            <person name="Tomlinson C."/>
            <person name="Mitreva M."/>
            <person name="Nelson J."/>
            <person name="Hou S."/>
            <person name="Wollam A."/>
            <person name="Pepin K.H."/>
            <person name="Johnson M."/>
            <person name="Bhonagiri V."/>
            <person name="Nash W.E."/>
            <person name="Warren W."/>
            <person name="Chinwalla A."/>
            <person name="Mardis E.R."/>
            <person name="Wilson R.K."/>
        </authorList>
    </citation>
    <scope>NUCLEOTIDE SEQUENCE [LARGE SCALE GENOMIC DNA]</scope>
    <source>
        <strain evidence="1">DSM 4541</strain>
    </source>
</reference>
<keyword evidence="2" id="KW-1185">Reference proteome</keyword>
<dbReference type="EMBL" id="ABXV02000043">
    <property type="protein sequence ID" value="EFB70963.1"/>
    <property type="molecule type" value="Genomic_DNA"/>
</dbReference>
<dbReference type="Proteomes" id="UP000005512">
    <property type="component" value="Unassembled WGS sequence"/>
</dbReference>
<dbReference type="HOGENOM" id="CLU_2993176_0_0_6"/>
<name>D1P6P1_9GAMM</name>
<comment type="caution">
    <text evidence="1">The sequence shown here is derived from an EMBL/GenBank/DDBJ whole genome shotgun (WGS) entry which is preliminary data.</text>
</comment>
<protein>
    <submittedName>
        <fullName evidence="1">Uncharacterized protein</fullName>
    </submittedName>
</protein>
<accession>D1P6P1</accession>
<evidence type="ECO:0000313" key="1">
    <source>
        <dbReference type="EMBL" id="EFB70963.1"/>
    </source>
</evidence>